<keyword evidence="6" id="KW-0862">Zinc</keyword>
<proteinExistence type="predicted"/>
<feature type="domain" description="Peptidase M28" evidence="8">
    <location>
        <begin position="302"/>
        <end position="520"/>
    </location>
</feature>
<gene>
    <name evidence="9" type="ORF">C725_1870</name>
</gene>
<dbReference type="SUPFAM" id="SSF53187">
    <property type="entry name" value="Zn-dependent exopeptidases"/>
    <property type="match status" value="1"/>
</dbReference>
<keyword evidence="5" id="KW-0378">Hydrolase</keyword>
<dbReference type="InterPro" id="IPR046450">
    <property type="entry name" value="PA_dom_sf"/>
</dbReference>
<dbReference type="Proteomes" id="UP000011717">
    <property type="component" value="Unassembled WGS sequence"/>
</dbReference>
<keyword evidence="4 7" id="KW-0732">Signal</keyword>
<dbReference type="GO" id="GO:0004177">
    <property type="term" value="F:aminopeptidase activity"/>
    <property type="evidence" value="ECO:0007669"/>
    <property type="project" value="UniProtKB-KW"/>
</dbReference>
<feature type="signal peptide" evidence="7">
    <location>
        <begin position="1"/>
        <end position="26"/>
    </location>
</feature>
<dbReference type="Gene3D" id="3.50.30.30">
    <property type="match status" value="1"/>
</dbReference>
<evidence type="ECO:0000256" key="2">
    <source>
        <dbReference type="ARBA" id="ARBA00022670"/>
    </source>
</evidence>
<dbReference type="CDD" id="cd04821">
    <property type="entry name" value="PA_M28_1_2"/>
    <property type="match status" value="1"/>
</dbReference>
<dbReference type="EMBL" id="AMRV01000005">
    <property type="protein sequence ID" value="EMD82830.1"/>
    <property type="molecule type" value="Genomic_DNA"/>
</dbReference>
<keyword evidence="1" id="KW-0031">Aminopeptidase</keyword>
<dbReference type="GO" id="GO:0008235">
    <property type="term" value="F:metalloexopeptidase activity"/>
    <property type="evidence" value="ECO:0007669"/>
    <property type="project" value="InterPro"/>
</dbReference>
<evidence type="ECO:0000256" key="7">
    <source>
        <dbReference type="SAM" id="SignalP"/>
    </source>
</evidence>
<dbReference type="PANTHER" id="PTHR12147:SF56">
    <property type="entry name" value="AMINOPEPTIDASE YDR415C-RELATED"/>
    <property type="match status" value="1"/>
</dbReference>
<keyword evidence="2" id="KW-0645">Protease</keyword>
<evidence type="ECO:0000256" key="1">
    <source>
        <dbReference type="ARBA" id="ARBA00022438"/>
    </source>
</evidence>
<evidence type="ECO:0000313" key="10">
    <source>
        <dbReference type="Proteomes" id="UP000011717"/>
    </source>
</evidence>
<reference evidence="9 10" key="1">
    <citation type="journal article" date="2013" name="Genome Announc.">
        <title>Draft Genome Sequence of Strain JLT2015T, Belonging to the Family Sphingomonadaceae of the Alphaproteobacteria.</title>
        <authorList>
            <person name="Tang K."/>
            <person name="Liu K."/>
            <person name="Li S."/>
            <person name="Jiao N."/>
        </authorList>
    </citation>
    <scope>NUCLEOTIDE SEQUENCE [LARGE SCALE GENOMIC DNA]</scope>
    <source>
        <strain evidence="9 10">JLT2015</strain>
    </source>
</reference>
<keyword evidence="3" id="KW-0479">Metal-binding</keyword>
<organism evidence="9 10">
    <name type="scientific">Pacificimonas flava</name>
    <dbReference type="NCBI Taxonomy" id="1234595"/>
    <lineage>
        <taxon>Bacteria</taxon>
        <taxon>Pseudomonadati</taxon>
        <taxon>Pseudomonadota</taxon>
        <taxon>Alphaproteobacteria</taxon>
        <taxon>Sphingomonadales</taxon>
        <taxon>Sphingosinicellaceae</taxon>
        <taxon>Pacificimonas</taxon>
    </lineage>
</organism>
<accession>M2SBW0</accession>
<dbReference type="GO" id="GO:0046872">
    <property type="term" value="F:metal ion binding"/>
    <property type="evidence" value="ECO:0007669"/>
    <property type="project" value="UniProtKB-KW"/>
</dbReference>
<evidence type="ECO:0000256" key="4">
    <source>
        <dbReference type="ARBA" id="ARBA00022729"/>
    </source>
</evidence>
<name>M2SBW0_9SPHN</name>
<dbReference type="Gene3D" id="3.40.630.10">
    <property type="entry name" value="Zn peptidases"/>
    <property type="match status" value="1"/>
</dbReference>
<dbReference type="GO" id="GO:0006508">
    <property type="term" value="P:proteolysis"/>
    <property type="evidence" value="ECO:0007669"/>
    <property type="project" value="UniProtKB-KW"/>
</dbReference>
<keyword evidence="10" id="KW-1185">Reference proteome</keyword>
<evidence type="ECO:0000256" key="6">
    <source>
        <dbReference type="ARBA" id="ARBA00022833"/>
    </source>
</evidence>
<protein>
    <submittedName>
        <fullName evidence="9">Peptidase M28</fullName>
    </submittedName>
</protein>
<evidence type="ECO:0000259" key="8">
    <source>
        <dbReference type="Pfam" id="PF04389"/>
    </source>
</evidence>
<dbReference type="InterPro" id="IPR007484">
    <property type="entry name" value="Peptidase_M28"/>
</dbReference>
<dbReference type="SUPFAM" id="SSF52025">
    <property type="entry name" value="PA domain"/>
    <property type="match status" value="1"/>
</dbReference>
<evidence type="ECO:0000256" key="3">
    <source>
        <dbReference type="ARBA" id="ARBA00022723"/>
    </source>
</evidence>
<evidence type="ECO:0000256" key="5">
    <source>
        <dbReference type="ARBA" id="ARBA00022801"/>
    </source>
</evidence>
<evidence type="ECO:0000313" key="9">
    <source>
        <dbReference type="EMBL" id="EMD82830.1"/>
    </source>
</evidence>
<dbReference type="PATRIC" id="fig|1234595.3.peg.1873"/>
<feature type="chain" id="PRO_5004025251" evidence="7">
    <location>
        <begin position="27"/>
        <end position="556"/>
    </location>
</feature>
<comment type="caution">
    <text evidence="9">The sequence shown here is derived from an EMBL/GenBank/DDBJ whole genome shotgun (WGS) entry which is preliminary data.</text>
</comment>
<dbReference type="PANTHER" id="PTHR12147">
    <property type="entry name" value="METALLOPEPTIDASE M28 FAMILY MEMBER"/>
    <property type="match status" value="1"/>
</dbReference>
<dbReference type="InterPro" id="IPR045175">
    <property type="entry name" value="M28_fam"/>
</dbReference>
<dbReference type="Pfam" id="PF04389">
    <property type="entry name" value="Peptidase_M28"/>
    <property type="match status" value="1"/>
</dbReference>
<sequence length="556" mass="59305">MRGMTMIRRFAFAAALLAGTAHPALAEMDIDPAQLEQTVGTLASDTFEGRAPGTAGEDRTLGYLIARFEALGLEPAGPDGQWLQTVPLLHTKLGKGSMAFATPTGTMPATQAEEIYVSTIRPDDVARVENAPVVFVGYGVNAPERGWDDFKGADLKGKVAVFLVNDPDFAARPGEPAAGTFGDKAMTYYGRWTYKFEEAARQGAVAALIVHQTDAAGYGWNVVESPGGENYDIERAPDELTSLALQGWIAGDAATQLFSAAGLDLAALKEAARSPDFHPVPLEGVTFNASVPVQHEQVDSHNVLARIPGTAHPDQVIMYGAHWDAYGEGKPDEHGHIYRAGANDDALGIAGMLEIARNMQAGPPLERSVIFAAWTAEERGLLGSEYYAANPVFPLEKTVANLDIDILQTAGAASDVILVGEGQNTLEDRMATVAATQGRTVTPESLPQNGLFYRADHFSFAKRGVPVMLLMGIAGAADLKDGGRKAGQAWIDDYTGNCYHQACDRLSEDWDLTGAIQDIALIGTIGADLAGSGDWPTWKDGSEFKARREESAAARQ</sequence>
<dbReference type="AlphaFoldDB" id="M2SBW0"/>